<evidence type="ECO:0000256" key="6">
    <source>
        <dbReference type="ARBA" id="ARBA00023204"/>
    </source>
</evidence>
<reference evidence="12 13" key="1">
    <citation type="submission" date="2019-04" db="EMBL/GenBank/DDBJ databases">
        <title>Comparative genomics and transcriptomics to analyze fruiting body development in filamentous ascomycetes.</title>
        <authorList>
            <consortium name="DOE Joint Genome Institute"/>
            <person name="Lutkenhaus R."/>
            <person name="Traeger S."/>
            <person name="Breuer J."/>
            <person name="Kuo A."/>
            <person name="Lipzen A."/>
            <person name="Pangilinan J."/>
            <person name="Dilworth D."/>
            <person name="Sandor L."/>
            <person name="Poggeler S."/>
            <person name="Barry K."/>
            <person name="Grigoriev I.V."/>
            <person name="Nowrousian M."/>
        </authorList>
    </citation>
    <scope>NUCLEOTIDE SEQUENCE [LARGE SCALE GENOMIC DNA]</scope>
    <source>
        <strain evidence="12 13">CBS 389.68</strain>
    </source>
</reference>
<dbReference type="Gene3D" id="1.10.8.50">
    <property type="match status" value="1"/>
</dbReference>
<keyword evidence="6" id="KW-0234">DNA repair</keyword>
<evidence type="ECO:0000256" key="8">
    <source>
        <dbReference type="ARBA" id="ARBA00023268"/>
    </source>
</evidence>
<dbReference type="PANTHER" id="PTHR22993:SF9">
    <property type="entry name" value="FORMAMIDOPYRIMIDINE-DNA GLYCOSYLASE"/>
    <property type="match status" value="1"/>
</dbReference>
<evidence type="ECO:0000259" key="11">
    <source>
        <dbReference type="PROSITE" id="PS51068"/>
    </source>
</evidence>
<dbReference type="Pfam" id="PF01149">
    <property type="entry name" value="Fapy_DNA_glyco"/>
    <property type="match status" value="1"/>
</dbReference>
<dbReference type="GO" id="GO:0003684">
    <property type="term" value="F:damaged DNA binding"/>
    <property type="evidence" value="ECO:0007669"/>
    <property type="project" value="InterPro"/>
</dbReference>
<dbReference type="SMART" id="SM01232">
    <property type="entry name" value="H2TH"/>
    <property type="match status" value="1"/>
</dbReference>
<dbReference type="GO" id="GO:0016829">
    <property type="term" value="F:lyase activity"/>
    <property type="evidence" value="ECO:0007669"/>
    <property type="project" value="UniProtKB-KW"/>
</dbReference>
<keyword evidence="13" id="KW-1185">Reference proteome</keyword>
<keyword evidence="5" id="KW-0238">DNA-binding</keyword>
<dbReference type="GO" id="GO:0005634">
    <property type="term" value="C:nucleus"/>
    <property type="evidence" value="ECO:0007669"/>
    <property type="project" value="TreeGrafter"/>
</dbReference>
<dbReference type="GO" id="GO:0006284">
    <property type="term" value="P:base-excision repair"/>
    <property type="evidence" value="ECO:0007669"/>
    <property type="project" value="InterPro"/>
</dbReference>
<protein>
    <recommendedName>
        <fullName evidence="11">Formamidopyrimidine-DNA glycosylase catalytic domain-containing protein</fullName>
    </recommendedName>
</protein>
<evidence type="ECO:0000256" key="9">
    <source>
        <dbReference type="ARBA" id="ARBA00023295"/>
    </source>
</evidence>
<proteinExistence type="inferred from homology"/>
<dbReference type="SUPFAM" id="SSF46946">
    <property type="entry name" value="S13-like H2TH domain"/>
    <property type="match status" value="1"/>
</dbReference>
<dbReference type="STRING" id="341454.A0A4S2MTC7"/>
<feature type="compositionally biased region" description="Basic residues" evidence="10">
    <location>
        <begin position="335"/>
        <end position="344"/>
    </location>
</feature>
<dbReference type="GO" id="GO:0003906">
    <property type="term" value="F:DNA-(apurinic or apyrimidinic site) endonuclease activity"/>
    <property type="evidence" value="ECO:0007669"/>
    <property type="project" value="InterPro"/>
</dbReference>
<dbReference type="Pfam" id="PF06831">
    <property type="entry name" value="H2TH"/>
    <property type="match status" value="1"/>
</dbReference>
<dbReference type="AlphaFoldDB" id="A0A4S2MTC7"/>
<comment type="catalytic activity">
    <reaction evidence="1">
        <text>Hydrolysis of DNA containing ring-opened 7-methylguanine residues, releasing 2,6-diamino-4-hydroxy-5-(N-methyl)formamidopyrimidine.</text>
        <dbReference type="EC" id="3.2.2.23"/>
    </reaction>
</comment>
<dbReference type="SMART" id="SM00898">
    <property type="entry name" value="Fapy_DNA_glyco"/>
    <property type="match status" value="1"/>
</dbReference>
<keyword evidence="8" id="KW-0511">Multifunctional enzyme</keyword>
<evidence type="ECO:0000256" key="4">
    <source>
        <dbReference type="ARBA" id="ARBA00022801"/>
    </source>
</evidence>
<dbReference type="SUPFAM" id="SSF81624">
    <property type="entry name" value="N-terminal domain of MutM-like DNA repair proteins"/>
    <property type="match status" value="1"/>
</dbReference>
<evidence type="ECO:0000256" key="2">
    <source>
        <dbReference type="ARBA" id="ARBA00009409"/>
    </source>
</evidence>
<evidence type="ECO:0000256" key="7">
    <source>
        <dbReference type="ARBA" id="ARBA00023239"/>
    </source>
</evidence>
<dbReference type="GO" id="GO:0008270">
    <property type="term" value="F:zinc ion binding"/>
    <property type="evidence" value="ECO:0007669"/>
    <property type="project" value="InterPro"/>
</dbReference>
<accession>A0A4S2MTC7</accession>
<evidence type="ECO:0000256" key="5">
    <source>
        <dbReference type="ARBA" id="ARBA00023125"/>
    </source>
</evidence>
<comment type="similarity">
    <text evidence="2">Belongs to the FPG family.</text>
</comment>
<feature type="domain" description="Formamidopyrimidine-DNA glycosylase catalytic" evidence="11">
    <location>
        <begin position="2"/>
        <end position="128"/>
    </location>
</feature>
<dbReference type="InterPro" id="IPR010979">
    <property type="entry name" value="Ribosomal_uS13-like_H2TH"/>
</dbReference>
<evidence type="ECO:0000313" key="12">
    <source>
        <dbReference type="EMBL" id="TGZ79740.1"/>
    </source>
</evidence>
<feature type="region of interest" description="Disordered" evidence="10">
    <location>
        <begin position="279"/>
        <end position="415"/>
    </location>
</feature>
<organism evidence="12 13">
    <name type="scientific">Ascodesmis nigricans</name>
    <dbReference type="NCBI Taxonomy" id="341454"/>
    <lineage>
        <taxon>Eukaryota</taxon>
        <taxon>Fungi</taxon>
        <taxon>Dikarya</taxon>
        <taxon>Ascomycota</taxon>
        <taxon>Pezizomycotina</taxon>
        <taxon>Pezizomycetes</taxon>
        <taxon>Pezizales</taxon>
        <taxon>Ascodesmidaceae</taxon>
        <taxon>Ascodesmis</taxon>
    </lineage>
</organism>
<feature type="compositionally biased region" description="Basic and acidic residues" evidence="10">
    <location>
        <begin position="282"/>
        <end position="291"/>
    </location>
</feature>
<keyword evidence="3" id="KW-0227">DNA damage</keyword>
<dbReference type="EMBL" id="ML220129">
    <property type="protein sequence ID" value="TGZ79740.1"/>
    <property type="molecule type" value="Genomic_DNA"/>
</dbReference>
<keyword evidence="9" id="KW-0326">Glycosidase</keyword>
<evidence type="ECO:0000313" key="13">
    <source>
        <dbReference type="Proteomes" id="UP000298138"/>
    </source>
</evidence>
<dbReference type="FunFam" id="1.10.8.50:FF:000009">
    <property type="entry name" value="Formamidopyrimidine-DNA glycosylase"/>
    <property type="match status" value="1"/>
</dbReference>
<dbReference type="InterPro" id="IPR015886">
    <property type="entry name" value="H2TH_FPG"/>
</dbReference>
<dbReference type="CDD" id="cd08972">
    <property type="entry name" value="PF_Nei_N"/>
    <property type="match status" value="1"/>
</dbReference>
<dbReference type="PANTHER" id="PTHR22993">
    <property type="entry name" value="FORMAMIDOPYRIMIDINE-DNA GLYCOSYLASE"/>
    <property type="match status" value="1"/>
</dbReference>
<dbReference type="Proteomes" id="UP000298138">
    <property type="component" value="Unassembled WGS sequence"/>
</dbReference>
<dbReference type="PROSITE" id="PS51068">
    <property type="entry name" value="FPG_CAT"/>
    <property type="match status" value="1"/>
</dbReference>
<dbReference type="Gene3D" id="3.20.190.10">
    <property type="entry name" value="MutM-like, N-terminal"/>
    <property type="match status" value="1"/>
</dbReference>
<dbReference type="InParanoid" id="A0A4S2MTC7"/>
<evidence type="ECO:0000256" key="1">
    <source>
        <dbReference type="ARBA" id="ARBA00001668"/>
    </source>
</evidence>
<dbReference type="InterPro" id="IPR035937">
    <property type="entry name" value="FPG_N"/>
</dbReference>
<feature type="compositionally biased region" description="Basic and acidic residues" evidence="10">
    <location>
        <begin position="311"/>
        <end position="334"/>
    </location>
</feature>
<name>A0A4S2MTC7_9PEZI</name>
<gene>
    <name evidence="12" type="ORF">EX30DRAFT_365019</name>
</gene>
<keyword evidence="4" id="KW-0378">Hydrolase</keyword>
<dbReference type="InterPro" id="IPR012319">
    <property type="entry name" value="FPG_cat"/>
</dbReference>
<sequence>MPEIGEVARVVQLINKHAAGRIISDIITHDDTIVFKDTTAAAFKSALEGRTIREAKQWGKYFWITMDQSPHPLMHFGMTGWIHVKSNPAGHYSAETNAPTEWPPKFTKFILNLDNSDSLAFVDARRLARIRLISSPTGNLRPLPPLSENGPDPYLEPPTLEQVTTMVKKRKVPVKALLLDQSVMAGIGNWVADEILFQARLYPEVYTNVMNEDQIKRLQEKVVEVVKIAVETDAETEKFPENWLMKHRWGKGKKDKNWLPTGEKVEFLKVGGRTTAYVPSLQKKDEGAKVEDGEEAEEEEKPKRRARGKATKVEKIPKEEQEEEVSKGDFEHEVKPKRRGRPKKVKEESEEPEEELKEDEDDEPAPKKRKATSALKKTASRVGKKAKAIEAKVAKKEGTPKSEDDLGRRRSTRRK</sequence>
<dbReference type="GO" id="GO:0008534">
    <property type="term" value="F:oxidized purine nucleobase lesion DNA N-glycosylase activity"/>
    <property type="evidence" value="ECO:0007669"/>
    <property type="project" value="UniProtKB-EC"/>
</dbReference>
<dbReference type="OrthoDB" id="444592at2759"/>
<evidence type="ECO:0000256" key="10">
    <source>
        <dbReference type="SAM" id="MobiDB-lite"/>
    </source>
</evidence>
<feature type="compositionally biased region" description="Acidic residues" evidence="10">
    <location>
        <begin position="348"/>
        <end position="363"/>
    </location>
</feature>
<keyword evidence="7" id="KW-0456">Lyase</keyword>
<evidence type="ECO:0000256" key="3">
    <source>
        <dbReference type="ARBA" id="ARBA00022763"/>
    </source>
</evidence>
<feature type="compositionally biased region" description="Basic and acidic residues" evidence="10">
    <location>
        <begin position="387"/>
        <end position="408"/>
    </location>
</feature>